<protein>
    <submittedName>
        <fullName evidence="1">Uncharacterized protein</fullName>
    </submittedName>
</protein>
<dbReference type="OrthoDB" id="9802612at2"/>
<dbReference type="EMBL" id="CZBU01000008">
    <property type="protein sequence ID" value="CUQ79248.1"/>
    <property type="molecule type" value="Genomic_DNA"/>
</dbReference>
<proteinExistence type="predicted"/>
<organism evidence="1 2">
    <name type="scientific">Lachnospira eligens</name>
    <dbReference type="NCBI Taxonomy" id="39485"/>
    <lineage>
        <taxon>Bacteria</taxon>
        <taxon>Bacillati</taxon>
        <taxon>Bacillota</taxon>
        <taxon>Clostridia</taxon>
        <taxon>Lachnospirales</taxon>
        <taxon>Lachnospiraceae</taxon>
        <taxon>Lachnospira</taxon>
    </lineage>
</organism>
<accession>A0A174Z4X6</accession>
<dbReference type="RefSeq" id="WP_055216723.1">
    <property type="nucleotide sequence ID" value="NZ_CZBU01000008.1"/>
</dbReference>
<reference evidence="1 2" key="1">
    <citation type="submission" date="2015-09" db="EMBL/GenBank/DDBJ databases">
        <authorList>
            <consortium name="Pathogen Informatics"/>
        </authorList>
    </citation>
    <scope>NUCLEOTIDE SEQUENCE [LARGE SCALE GENOMIC DNA]</scope>
    <source>
        <strain evidence="1 2">2789STDY5834875</strain>
    </source>
</reference>
<sequence length="226" mass="26230">MKNRDKILDYFDNVADGTIVSANDMYEHGFERMNQEAFFRAVERLSDEGEIIRVGRGMYIKKSDAQEDITELLLNYFFGEDNSSGMFTGIHLYNKYSLTNVKSDNISLYSNVCKQSVCHIGNIEVKRPAVELDFDNTRIIEAMEIFQNYFDIPELDKTKFARYAKQFARGYDDEAAVTVLRSMKYKKRSIAFMKKVLDTYKVPNTLSQFLSNASHYKVPTFNKLAR</sequence>
<dbReference type="Proteomes" id="UP000095621">
    <property type="component" value="Unassembled WGS sequence"/>
</dbReference>
<dbReference type="AlphaFoldDB" id="A0A174Z4X6"/>
<name>A0A174Z4X6_9FIRM</name>
<evidence type="ECO:0000313" key="1">
    <source>
        <dbReference type="EMBL" id="CUQ79248.1"/>
    </source>
</evidence>
<evidence type="ECO:0000313" key="2">
    <source>
        <dbReference type="Proteomes" id="UP000095621"/>
    </source>
</evidence>
<gene>
    <name evidence="1" type="ORF">ERS852490_02912</name>
</gene>